<organism evidence="1">
    <name type="scientific">uncultured Caudovirales phage</name>
    <dbReference type="NCBI Taxonomy" id="2100421"/>
    <lineage>
        <taxon>Viruses</taxon>
        <taxon>Duplodnaviria</taxon>
        <taxon>Heunggongvirae</taxon>
        <taxon>Uroviricota</taxon>
        <taxon>Caudoviricetes</taxon>
        <taxon>Peduoviridae</taxon>
        <taxon>Maltschvirus</taxon>
        <taxon>Maltschvirus maltsch</taxon>
    </lineage>
</organism>
<sequence>MALSFGLRDDLVDLGRDEDGSVVYGRAIYVVAEDATGRRFAHDRYFMDREAEAGRLLARIEAAVAAGRDLDFGHWNEVDPAYGSAAYQGLDDVGYFQARERHAAREAGEVVPFDQVCDYHFA</sequence>
<reference evidence="1" key="1">
    <citation type="submission" date="2020-05" db="EMBL/GenBank/DDBJ databases">
        <authorList>
            <person name="Chiriac C."/>
            <person name="Salcher M."/>
            <person name="Ghai R."/>
            <person name="Kavagutti S V."/>
        </authorList>
    </citation>
    <scope>NUCLEOTIDE SEQUENCE</scope>
</reference>
<name>A0A6J7WHB0_9CAUD</name>
<evidence type="ECO:0000313" key="1">
    <source>
        <dbReference type="EMBL" id="CAB5187374.1"/>
    </source>
</evidence>
<dbReference type="EMBL" id="LR798213">
    <property type="protein sequence ID" value="CAB5187374.1"/>
    <property type="molecule type" value="Genomic_DNA"/>
</dbReference>
<gene>
    <name evidence="1" type="ORF">UFOVP166_39</name>
</gene>
<protein>
    <submittedName>
        <fullName evidence="1">Uncharacterized protein</fullName>
    </submittedName>
</protein>
<proteinExistence type="predicted"/>
<accession>A0A6J7WHB0</accession>